<feature type="compositionally biased region" description="Polar residues" evidence="6">
    <location>
        <begin position="402"/>
        <end position="422"/>
    </location>
</feature>
<name>A0AAD4GRX8_ASPNN</name>
<evidence type="ECO:0000259" key="8">
    <source>
        <dbReference type="Pfam" id="PF20684"/>
    </source>
</evidence>
<reference evidence="9" key="1">
    <citation type="journal article" date="2019" name="Beilstein J. Org. Chem.">
        <title>Nanangenines: drimane sesquiterpenoids as the dominant metabolite cohort of a novel Australian fungus, Aspergillus nanangensis.</title>
        <authorList>
            <person name="Lacey H.J."/>
            <person name="Gilchrist C.L.M."/>
            <person name="Crombie A."/>
            <person name="Kalaitzis J.A."/>
            <person name="Vuong D."/>
            <person name="Rutledge P.J."/>
            <person name="Turner P."/>
            <person name="Pitt J.I."/>
            <person name="Lacey E."/>
            <person name="Chooi Y.H."/>
            <person name="Piggott A.M."/>
        </authorList>
    </citation>
    <scope>NUCLEOTIDE SEQUENCE</scope>
    <source>
        <strain evidence="9">MST-FP2251</strain>
    </source>
</reference>
<accession>A0AAD4GRX8</accession>
<keyword evidence="10" id="KW-1185">Reference proteome</keyword>
<evidence type="ECO:0000313" key="9">
    <source>
        <dbReference type="EMBL" id="KAF9885838.1"/>
    </source>
</evidence>
<sequence>MGTESPSPRQLLVEAIIFWSIAVVLVGCRIVSRVLANGSFRRLSFDDYVMVATFIIYTALLVLIQISSRYATNLMDPEEYPTVLANPQEVRDRILGSKVVIGVEQCMLISTWGVKACMLTLFWRLTKNLRLQVYVKIIAVYSALGFAVIMVTYYAVFCRPFSQYWAMPVHDMQCATYQHYSITQAVFNITSDVAMLAIPIPLMIKSQMRTRKKILLISIMSLGIFTIVAAILNKVFNFASPLTTMYQLWYIREASTAMYVANLICLWPLLRKLFGLKAFRSNSRPYRQRGPSDNKECLGASGSPGTTENSSYSRPSFSFPRVLLSHKQGGRKILRGLDPSVKPEPPSGSEEGINDGSAKNSDGTRDVQLDTWAHKEINENDANSRPYATGDLETGATRHNHVATSEPRTTASTLNVTVSRDT</sequence>
<dbReference type="InterPro" id="IPR052337">
    <property type="entry name" value="SAT4-like"/>
</dbReference>
<comment type="similarity">
    <text evidence="5">Belongs to the SAT4 family.</text>
</comment>
<reference evidence="9" key="2">
    <citation type="submission" date="2020-02" db="EMBL/GenBank/DDBJ databases">
        <authorList>
            <person name="Gilchrist C.L.M."/>
            <person name="Chooi Y.-H."/>
        </authorList>
    </citation>
    <scope>NUCLEOTIDE SEQUENCE</scope>
    <source>
        <strain evidence="9">MST-FP2251</strain>
    </source>
</reference>
<evidence type="ECO:0000256" key="2">
    <source>
        <dbReference type="ARBA" id="ARBA00022692"/>
    </source>
</evidence>
<proteinExistence type="inferred from homology"/>
<evidence type="ECO:0000256" key="5">
    <source>
        <dbReference type="ARBA" id="ARBA00038359"/>
    </source>
</evidence>
<dbReference type="AlphaFoldDB" id="A0AAD4GRX8"/>
<evidence type="ECO:0000256" key="4">
    <source>
        <dbReference type="ARBA" id="ARBA00023136"/>
    </source>
</evidence>
<evidence type="ECO:0000256" key="3">
    <source>
        <dbReference type="ARBA" id="ARBA00022989"/>
    </source>
</evidence>
<protein>
    <recommendedName>
        <fullName evidence="8">Rhodopsin domain-containing protein</fullName>
    </recommendedName>
</protein>
<feature type="domain" description="Rhodopsin" evidence="8">
    <location>
        <begin position="29"/>
        <end position="272"/>
    </location>
</feature>
<dbReference type="Pfam" id="PF20684">
    <property type="entry name" value="Fung_rhodopsin"/>
    <property type="match status" value="1"/>
</dbReference>
<evidence type="ECO:0000256" key="7">
    <source>
        <dbReference type="SAM" id="Phobius"/>
    </source>
</evidence>
<keyword evidence="3 7" id="KW-1133">Transmembrane helix</keyword>
<keyword evidence="2 7" id="KW-0812">Transmembrane</keyword>
<evidence type="ECO:0000256" key="1">
    <source>
        <dbReference type="ARBA" id="ARBA00004141"/>
    </source>
</evidence>
<feature type="transmembrane region" description="Helical" evidence="7">
    <location>
        <begin position="107"/>
        <end position="125"/>
    </location>
</feature>
<evidence type="ECO:0000256" key="6">
    <source>
        <dbReference type="SAM" id="MobiDB-lite"/>
    </source>
</evidence>
<dbReference type="PANTHER" id="PTHR33048:SF110">
    <property type="entry name" value="UBID FAMILY DECARBOXYLASE"/>
    <property type="match status" value="1"/>
</dbReference>
<dbReference type="PANTHER" id="PTHR33048">
    <property type="entry name" value="PTH11-LIKE INTEGRAL MEMBRANE PROTEIN (AFU_ORTHOLOGUE AFUA_5G11245)"/>
    <property type="match status" value="1"/>
</dbReference>
<feature type="region of interest" description="Disordered" evidence="6">
    <location>
        <begin position="333"/>
        <end position="422"/>
    </location>
</feature>
<organism evidence="9 10">
    <name type="scientific">Aspergillus nanangensis</name>
    <dbReference type="NCBI Taxonomy" id="2582783"/>
    <lineage>
        <taxon>Eukaryota</taxon>
        <taxon>Fungi</taxon>
        <taxon>Dikarya</taxon>
        <taxon>Ascomycota</taxon>
        <taxon>Pezizomycotina</taxon>
        <taxon>Eurotiomycetes</taxon>
        <taxon>Eurotiomycetidae</taxon>
        <taxon>Eurotiales</taxon>
        <taxon>Aspergillaceae</taxon>
        <taxon>Aspergillus</taxon>
        <taxon>Aspergillus subgen. Circumdati</taxon>
    </lineage>
</organism>
<feature type="transmembrane region" description="Helical" evidence="7">
    <location>
        <begin position="48"/>
        <end position="67"/>
    </location>
</feature>
<comment type="caution">
    <text evidence="9">The sequence shown here is derived from an EMBL/GenBank/DDBJ whole genome shotgun (WGS) entry which is preliminary data.</text>
</comment>
<feature type="transmembrane region" description="Helical" evidence="7">
    <location>
        <begin position="177"/>
        <end position="202"/>
    </location>
</feature>
<evidence type="ECO:0000313" key="10">
    <source>
        <dbReference type="Proteomes" id="UP001194746"/>
    </source>
</evidence>
<dbReference type="EMBL" id="VCAU01000088">
    <property type="protein sequence ID" value="KAF9885838.1"/>
    <property type="molecule type" value="Genomic_DNA"/>
</dbReference>
<feature type="region of interest" description="Disordered" evidence="6">
    <location>
        <begin position="285"/>
        <end position="314"/>
    </location>
</feature>
<gene>
    <name evidence="9" type="ORF">FE257_012310</name>
</gene>
<feature type="compositionally biased region" description="Basic and acidic residues" evidence="6">
    <location>
        <begin position="362"/>
        <end position="378"/>
    </location>
</feature>
<dbReference type="Proteomes" id="UP001194746">
    <property type="component" value="Unassembled WGS sequence"/>
</dbReference>
<dbReference type="InterPro" id="IPR049326">
    <property type="entry name" value="Rhodopsin_dom_fungi"/>
</dbReference>
<dbReference type="GO" id="GO:0016020">
    <property type="term" value="C:membrane"/>
    <property type="evidence" value="ECO:0007669"/>
    <property type="project" value="UniProtKB-SubCell"/>
</dbReference>
<feature type="transmembrane region" description="Helical" evidence="7">
    <location>
        <begin position="137"/>
        <end position="157"/>
    </location>
</feature>
<feature type="transmembrane region" description="Helical" evidence="7">
    <location>
        <begin position="214"/>
        <end position="236"/>
    </location>
</feature>
<comment type="subcellular location">
    <subcellularLocation>
        <location evidence="1">Membrane</location>
        <topology evidence="1">Multi-pass membrane protein</topology>
    </subcellularLocation>
</comment>
<keyword evidence="4 7" id="KW-0472">Membrane</keyword>
<feature type="transmembrane region" description="Helical" evidence="7">
    <location>
        <begin position="16"/>
        <end position="36"/>
    </location>
</feature>
<feature type="transmembrane region" description="Helical" evidence="7">
    <location>
        <begin position="256"/>
        <end position="274"/>
    </location>
</feature>